<evidence type="ECO:0000256" key="7">
    <source>
        <dbReference type="SAM" id="Phobius"/>
    </source>
</evidence>
<dbReference type="EMBL" id="CAJNON010000032">
    <property type="protein sequence ID" value="CAF0829839.1"/>
    <property type="molecule type" value="Genomic_DNA"/>
</dbReference>
<dbReference type="InterPro" id="IPR011042">
    <property type="entry name" value="6-blade_b-propeller_TolB-like"/>
</dbReference>
<dbReference type="Pfam" id="PF00008">
    <property type="entry name" value="EGF"/>
    <property type="match status" value="2"/>
</dbReference>
<comment type="caution">
    <text evidence="5">Lacks conserved residue(s) required for the propagation of feature annotation.</text>
</comment>
<dbReference type="InterPro" id="IPR001881">
    <property type="entry name" value="EGF-like_Ca-bd_dom"/>
</dbReference>
<dbReference type="SMART" id="SM00181">
    <property type="entry name" value="EGF"/>
    <property type="match status" value="3"/>
</dbReference>
<dbReference type="OrthoDB" id="283575at2759"/>
<dbReference type="PANTHER" id="PTHR24049">
    <property type="entry name" value="CRUMBS FAMILY MEMBER"/>
    <property type="match status" value="1"/>
</dbReference>
<gene>
    <name evidence="10" type="ORF">VCS650_LOCUS5542</name>
</gene>
<proteinExistence type="predicted"/>
<keyword evidence="7" id="KW-1133">Transmembrane helix</keyword>
<organism evidence="10 11">
    <name type="scientific">Adineta steineri</name>
    <dbReference type="NCBI Taxonomy" id="433720"/>
    <lineage>
        <taxon>Eukaryota</taxon>
        <taxon>Metazoa</taxon>
        <taxon>Spiralia</taxon>
        <taxon>Gnathifera</taxon>
        <taxon>Rotifera</taxon>
        <taxon>Eurotatoria</taxon>
        <taxon>Bdelloidea</taxon>
        <taxon>Adinetida</taxon>
        <taxon>Adinetidae</taxon>
        <taxon>Adineta</taxon>
    </lineage>
</organism>
<feature type="domain" description="EGF-like" evidence="9">
    <location>
        <begin position="342"/>
        <end position="382"/>
    </location>
</feature>
<dbReference type="SUPFAM" id="SSF57196">
    <property type="entry name" value="EGF/Laminin"/>
    <property type="match status" value="3"/>
</dbReference>
<evidence type="ECO:0000256" key="1">
    <source>
        <dbReference type="ARBA" id="ARBA00022536"/>
    </source>
</evidence>
<feature type="repeat" description="NHL" evidence="6">
    <location>
        <begin position="281"/>
        <end position="312"/>
    </location>
</feature>
<evidence type="ECO:0000256" key="8">
    <source>
        <dbReference type="SAM" id="SignalP"/>
    </source>
</evidence>
<reference evidence="10" key="1">
    <citation type="submission" date="2021-02" db="EMBL/GenBank/DDBJ databases">
        <authorList>
            <person name="Nowell W R."/>
        </authorList>
    </citation>
    <scope>NUCLEOTIDE SEQUENCE</scope>
</reference>
<feature type="transmembrane region" description="Helical" evidence="7">
    <location>
        <begin position="475"/>
        <end position="496"/>
    </location>
</feature>
<dbReference type="PROSITE" id="PS00022">
    <property type="entry name" value="EGF_1"/>
    <property type="match status" value="2"/>
</dbReference>
<dbReference type="InterPro" id="IPR001258">
    <property type="entry name" value="NHL_repeat"/>
</dbReference>
<keyword evidence="7" id="KW-0812">Transmembrane</keyword>
<keyword evidence="3" id="KW-0677">Repeat</keyword>
<dbReference type="SMART" id="SM00179">
    <property type="entry name" value="EGF_CA"/>
    <property type="match status" value="3"/>
</dbReference>
<dbReference type="PROSITE" id="PS50026">
    <property type="entry name" value="EGF_3"/>
    <property type="match status" value="3"/>
</dbReference>
<comment type="caution">
    <text evidence="10">The sequence shown here is derived from an EMBL/GenBank/DDBJ whole genome shotgun (WGS) entry which is preliminary data.</text>
</comment>
<dbReference type="CDD" id="cd00053">
    <property type="entry name" value="EGF"/>
    <property type="match status" value="1"/>
</dbReference>
<dbReference type="GO" id="GO:0005509">
    <property type="term" value="F:calcium ion binding"/>
    <property type="evidence" value="ECO:0007669"/>
    <property type="project" value="InterPro"/>
</dbReference>
<dbReference type="FunFam" id="2.10.25.10:FF:000066">
    <property type="entry name" value="FAT atypical cadherin 4"/>
    <property type="match status" value="1"/>
</dbReference>
<dbReference type="Gene3D" id="2.10.25.10">
    <property type="entry name" value="Laminin"/>
    <property type="match status" value="3"/>
</dbReference>
<evidence type="ECO:0000313" key="11">
    <source>
        <dbReference type="Proteomes" id="UP000663891"/>
    </source>
</evidence>
<feature type="domain" description="EGF-like" evidence="9">
    <location>
        <begin position="384"/>
        <end position="420"/>
    </location>
</feature>
<dbReference type="Gene3D" id="2.40.10.500">
    <property type="match status" value="2"/>
</dbReference>
<keyword evidence="4 5" id="KW-1015">Disulfide bond</keyword>
<dbReference type="PROSITE" id="PS51125">
    <property type="entry name" value="NHL"/>
    <property type="match status" value="2"/>
</dbReference>
<evidence type="ECO:0000259" key="9">
    <source>
        <dbReference type="PROSITE" id="PS50026"/>
    </source>
</evidence>
<dbReference type="Pfam" id="PF01436">
    <property type="entry name" value="NHL"/>
    <property type="match status" value="1"/>
</dbReference>
<name>A0A813UI70_9BILA</name>
<dbReference type="CDD" id="cd00054">
    <property type="entry name" value="EGF_CA"/>
    <property type="match status" value="2"/>
</dbReference>
<evidence type="ECO:0000256" key="5">
    <source>
        <dbReference type="PROSITE-ProRule" id="PRU00076"/>
    </source>
</evidence>
<dbReference type="InterPro" id="IPR000742">
    <property type="entry name" value="EGF"/>
</dbReference>
<dbReference type="SUPFAM" id="SSF101898">
    <property type="entry name" value="NHL repeat"/>
    <property type="match status" value="1"/>
</dbReference>
<protein>
    <recommendedName>
        <fullName evidence="9">EGF-like domain-containing protein</fullName>
    </recommendedName>
</protein>
<evidence type="ECO:0000256" key="2">
    <source>
        <dbReference type="ARBA" id="ARBA00022729"/>
    </source>
</evidence>
<dbReference type="Gene3D" id="2.120.10.30">
    <property type="entry name" value="TolB, C-terminal domain"/>
    <property type="match status" value="1"/>
</dbReference>
<dbReference type="PROSITE" id="PS01186">
    <property type="entry name" value="EGF_2"/>
    <property type="match status" value="1"/>
</dbReference>
<accession>A0A813UI70</accession>
<evidence type="ECO:0000313" key="10">
    <source>
        <dbReference type="EMBL" id="CAF0829839.1"/>
    </source>
</evidence>
<feature type="disulfide bond" evidence="5">
    <location>
        <begin position="410"/>
        <end position="419"/>
    </location>
</feature>
<dbReference type="Proteomes" id="UP000663891">
    <property type="component" value="Unassembled WGS sequence"/>
</dbReference>
<keyword evidence="2 8" id="KW-0732">Signal</keyword>
<dbReference type="AlphaFoldDB" id="A0A813UI70"/>
<feature type="disulfide bond" evidence="5">
    <location>
        <begin position="372"/>
        <end position="381"/>
    </location>
</feature>
<dbReference type="InterPro" id="IPR051022">
    <property type="entry name" value="Notch_Cell-Fate_Det"/>
</dbReference>
<feature type="chain" id="PRO_5032681012" description="EGF-like domain-containing protein" evidence="8">
    <location>
        <begin position="20"/>
        <end position="548"/>
    </location>
</feature>
<keyword evidence="1 5" id="KW-0245">EGF-like domain</keyword>
<feature type="domain" description="EGF-like" evidence="9">
    <location>
        <begin position="422"/>
        <end position="459"/>
    </location>
</feature>
<evidence type="ECO:0000256" key="4">
    <source>
        <dbReference type="ARBA" id="ARBA00023157"/>
    </source>
</evidence>
<dbReference type="CDD" id="cd05819">
    <property type="entry name" value="NHL"/>
    <property type="match status" value="1"/>
</dbReference>
<evidence type="ECO:0000256" key="6">
    <source>
        <dbReference type="PROSITE-ProRule" id="PRU00504"/>
    </source>
</evidence>
<sequence>MSSSSYLITWLIIVSVANAVKVSYNRPKLCTNATWYQNGTTIANKTIVEDQPRGFFINCKDNLYVAALGREKILRWDKGLNKSGVIVGTKLSPYSNLFATIDDDIYFQIEKDGGQIYKWKNSTKNSTFVVKFEKSCSGLFIDINNTIYCSVHHRIQVFSTSLNDSNNTLTTVVGEEHEGSSSHKLRDPHGIFVDINFTIYVADTGNGRIQRFRSGEKHGTTVAGCGFPRSLTLDRPTDVILDADGYLFIVEKGKNRIVRKGSSDFQYILNKNGTNKESPYELNQPESIRFDSHGNIYVTDTDRDRIQKFTLATNSCDEQLSNIFHPHACEDSTEIGSNCNVSNAPCNQLQPCLNNGSCSNNDTNVDRYFCLCPEGFNGTECQLDCRVCKPDTCFNDGTCLTLNATFNCSCKSGWEGKHCEHKISHCFNVTCENNGICRPLLLNYTCECLGNFYFGRHCEITATKLIIYKIISKSFAYISIIAMASAMIFIIVMDVLKYFFGIDLTREGREQIRRKKHKKKRNRVTGQLILIKAPGIADKVETKEETVV</sequence>
<feature type="signal peptide" evidence="8">
    <location>
        <begin position="1"/>
        <end position="19"/>
    </location>
</feature>
<feature type="repeat" description="NHL" evidence="6">
    <location>
        <begin position="177"/>
        <end position="215"/>
    </location>
</feature>
<evidence type="ECO:0000256" key="3">
    <source>
        <dbReference type="ARBA" id="ARBA00022737"/>
    </source>
</evidence>
<keyword evidence="7" id="KW-0472">Membrane</keyword>